<dbReference type="AlphaFoldDB" id="A0A1S1LFU7"/>
<dbReference type="EMBL" id="MLIQ01000042">
    <property type="protein sequence ID" value="OHU47190.1"/>
    <property type="molecule type" value="Genomic_DNA"/>
</dbReference>
<dbReference type="InterPro" id="IPR001387">
    <property type="entry name" value="Cro/C1-type_HTH"/>
</dbReference>
<dbReference type="Gene3D" id="3.40.50.300">
    <property type="entry name" value="P-loop containing nucleotide triphosphate hydrolases"/>
    <property type="match status" value="1"/>
</dbReference>
<comment type="caution">
    <text evidence="2">The sequence shown here is derived from an EMBL/GenBank/DDBJ whole genome shotgun (WGS) entry which is preliminary data.</text>
</comment>
<dbReference type="InterPro" id="IPR027417">
    <property type="entry name" value="P-loop_NTPase"/>
</dbReference>
<sequence>MVVEVGRYIRDLRRAADMTQARLGALIGAKQSEIARWESGRTIPTGTTLLAIQRALRDSHGAAYQSPRGTTMGTLERYIKMIDYLRGRPISAADRDQLGNVKDDLQQLHERINTIVARYEPAVLIEPIDTDLLKGDLGPFAFTLTRGPALRCLLGHADNEDPVFLDLDRTPHGIVITGTGHPGRALTETLLTSAAGPHGANNEDLEVWLVHPPEFAPDSAVYENVPVTMAVEEPTPRLAAAAANCLRGQVDQRERQILNANDTDVESFVQYWKWQKKNPDKPKMRQVLLQVNGYQTLCGDQEFERTLLEILHKGRTLGIYVQLCATEIPAGRHLSMGTYPHLGYRAILNSTEHTMSQLLPPAMAQDVGILLDEPGVGMVFSPSNGLDNTRFRCCTLLT</sequence>
<dbReference type="Gene3D" id="1.10.260.40">
    <property type="entry name" value="lambda repressor-like DNA-binding domains"/>
    <property type="match status" value="1"/>
</dbReference>
<evidence type="ECO:0000259" key="1">
    <source>
        <dbReference type="PROSITE" id="PS50943"/>
    </source>
</evidence>
<dbReference type="GO" id="GO:0003677">
    <property type="term" value="F:DNA binding"/>
    <property type="evidence" value="ECO:0007669"/>
    <property type="project" value="InterPro"/>
</dbReference>
<reference evidence="2 3" key="1">
    <citation type="submission" date="2016-10" db="EMBL/GenBank/DDBJ databases">
        <title>Evaluation of Human, Veterinary and Environmental Mycobacterium chelonae Isolates by Core Genome Phylogenomic Analysis, Targeted Gene Comparison, and Anti-microbial Susceptibility Patterns: A Tale of Mistaken Identities.</title>
        <authorList>
            <person name="Fogelson S.B."/>
            <person name="Camus A.C."/>
            <person name="Lorenz W."/>
            <person name="Vasireddy R."/>
            <person name="Vasireddy S."/>
            <person name="Smith T."/>
            <person name="Brown-Elliott B.A."/>
            <person name="Wallace R.J.Jr."/>
            <person name="Hasan N.A."/>
            <person name="Reischl U."/>
            <person name="Sanchez S."/>
        </authorList>
    </citation>
    <scope>NUCLEOTIDE SEQUENCE [LARGE SCALE GENOMIC DNA]</scope>
    <source>
        <strain evidence="2 3">15515</strain>
    </source>
</reference>
<evidence type="ECO:0000313" key="2">
    <source>
        <dbReference type="EMBL" id="OHU47190.1"/>
    </source>
</evidence>
<dbReference type="CDD" id="cd00093">
    <property type="entry name" value="HTH_XRE"/>
    <property type="match status" value="1"/>
</dbReference>
<protein>
    <recommendedName>
        <fullName evidence="1">HTH cro/C1-type domain-containing protein</fullName>
    </recommendedName>
</protein>
<name>A0A1S1LFU7_MYCCH</name>
<dbReference type="Pfam" id="PF01381">
    <property type="entry name" value="HTH_3"/>
    <property type="match status" value="1"/>
</dbReference>
<feature type="domain" description="HTH cro/C1-type" evidence="1">
    <location>
        <begin position="9"/>
        <end position="56"/>
    </location>
</feature>
<evidence type="ECO:0000313" key="3">
    <source>
        <dbReference type="Proteomes" id="UP000180043"/>
    </source>
</evidence>
<gene>
    <name evidence="2" type="ORF">BKG82_26405</name>
</gene>
<proteinExistence type="predicted"/>
<organism evidence="2 3">
    <name type="scientific">Mycobacteroides chelonae</name>
    <name type="common">Mycobacterium chelonae</name>
    <dbReference type="NCBI Taxonomy" id="1774"/>
    <lineage>
        <taxon>Bacteria</taxon>
        <taxon>Bacillati</taxon>
        <taxon>Actinomycetota</taxon>
        <taxon>Actinomycetes</taxon>
        <taxon>Mycobacteriales</taxon>
        <taxon>Mycobacteriaceae</taxon>
        <taxon>Mycobacteroides</taxon>
    </lineage>
</organism>
<dbReference type="SMART" id="SM00530">
    <property type="entry name" value="HTH_XRE"/>
    <property type="match status" value="1"/>
</dbReference>
<dbReference type="PROSITE" id="PS50943">
    <property type="entry name" value="HTH_CROC1"/>
    <property type="match status" value="1"/>
</dbReference>
<dbReference type="SUPFAM" id="SSF47413">
    <property type="entry name" value="lambda repressor-like DNA-binding domains"/>
    <property type="match status" value="1"/>
</dbReference>
<accession>A0A1S1LFU7</accession>
<dbReference type="Proteomes" id="UP000180043">
    <property type="component" value="Unassembled WGS sequence"/>
</dbReference>
<dbReference type="InterPro" id="IPR010982">
    <property type="entry name" value="Lambda_DNA-bd_dom_sf"/>
</dbReference>